<organism evidence="5 6">
    <name type="scientific">Gymnopilus dilepis</name>
    <dbReference type="NCBI Taxonomy" id="231916"/>
    <lineage>
        <taxon>Eukaryota</taxon>
        <taxon>Fungi</taxon>
        <taxon>Dikarya</taxon>
        <taxon>Basidiomycota</taxon>
        <taxon>Agaricomycotina</taxon>
        <taxon>Agaricomycetes</taxon>
        <taxon>Agaricomycetidae</taxon>
        <taxon>Agaricales</taxon>
        <taxon>Agaricineae</taxon>
        <taxon>Hymenogastraceae</taxon>
        <taxon>Gymnopilus</taxon>
    </lineage>
</organism>
<dbReference type="InterPro" id="IPR019826">
    <property type="entry name" value="Carboxylesterase_B_AS"/>
</dbReference>
<proteinExistence type="inferred from homology"/>
<dbReference type="Pfam" id="PF00135">
    <property type="entry name" value="COesterase"/>
    <property type="match status" value="2"/>
</dbReference>
<feature type="signal peptide" evidence="3">
    <location>
        <begin position="1"/>
        <end position="23"/>
    </location>
</feature>
<dbReference type="STRING" id="231916.A0A409W0C3"/>
<keyword evidence="2" id="KW-0378">Hydrolase</keyword>
<gene>
    <name evidence="5" type="ORF">CVT26_007166</name>
</gene>
<evidence type="ECO:0000256" key="2">
    <source>
        <dbReference type="ARBA" id="ARBA00022801"/>
    </source>
</evidence>
<name>A0A409W0C3_9AGAR</name>
<dbReference type="PANTHER" id="PTHR11559">
    <property type="entry name" value="CARBOXYLESTERASE"/>
    <property type="match status" value="1"/>
</dbReference>
<evidence type="ECO:0000256" key="1">
    <source>
        <dbReference type="ARBA" id="ARBA00005964"/>
    </source>
</evidence>
<keyword evidence="3" id="KW-0732">Signal</keyword>
<protein>
    <recommendedName>
        <fullName evidence="4">Carboxylesterase type B domain-containing protein</fullName>
    </recommendedName>
</protein>
<evidence type="ECO:0000313" key="5">
    <source>
        <dbReference type="EMBL" id="PPQ71967.1"/>
    </source>
</evidence>
<feature type="domain" description="Carboxylesterase type B" evidence="4">
    <location>
        <begin position="44"/>
        <end position="547"/>
    </location>
</feature>
<dbReference type="Gene3D" id="3.40.50.1820">
    <property type="entry name" value="alpha/beta hydrolase"/>
    <property type="match status" value="2"/>
</dbReference>
<dbReference type="GO" id="GO:0016787">
    <property type="term" value="F:hydrolase activity"/>
    <property type="evidence" value="ECO:0007669"/>
    <property type="project" value="UniProtKB-KW"/>
</dbReference>
<dbReference type="InterPro" id="IPR019819">
    <property type="entry name" value="Carboxylesterase_B_CS"/>
</dbReference>
<keyword evidence="6" id="KW-1185">Reference proteome</keyword>
<dbReference type="OrthoDB" id="408631at2759"/>
<feature type="chain" id="PRO_5019568424" description="Carboxylesterase type B domain-containing protein" evidence="3">
    <location>
        <begin position="24"/>
        <end position="1088"/>
    </location>
</feature>
<comment type="similarity">
    <text evidence="1">Belongs to the type-B carboxylesterase/lipase family.</text>
</comment>
<dbReference type="InterPro" id="IPR050309">
    <property type="entry name" value="Type-B_Carboxylest/Lipase"/>
</dbReference>
<dbReference type="EMBL" id="NHYE01005479">
    <property type="protein sequence ID" value="PPQ71967.1"/>
    <property type="molecule type" value="Genomic_DNA"/>
</dbReference>
<dbReference type="InterPro" id="IPR002018">
    <property type="entry name" value="CarbesteraseB"/>
</dbReference>
<dbReference type="InParanoid" id="A0A409W0C3"/>
<sequence length="1088" mass="117233">MGMYPTVLYKISLLLCGAYCALGAPQASSSSSASATVPPGRVDVKIKTGVFRGVTTSDKVDKFLGIPFAESPVGSLRFKAPVAVTKTSSAIKDASQFGDACPQPPNTELNAPISENCLHLNIFRPTGISSNAKLPVLFWIHGGAFTTNSASNPQFDPTEIIQRSVAVGKPIMFVSTNYRVNTFGFVRDLLQETIQPLISVQLASVDVLPEDLNAGLQDQRMALEFVQDNIAAFGGDPEKVTIWGQSAGAGSVEAHFVFPSQKRLFRAGIADSSTGPFKNSPDVSTFDKPGKPFSRLLAATSCSPGRNAVLCLQKVPFETLMNISNSMITSTLNGQLWQPSVGPPGSMITERASARIEAGNFLRLPFIGGTNVNEGTTFSTTLLGLGLTGTAQDAAFTNFIGHLVIDNSTLTTDVMSQFHQFFPANDPSLGAPFNTGDSLFDRGEAWYTDQMFLSPRRFWFQHASAQMPMFAYYFREFIPGNNVTLGVAHASELALLFGPVPSVAAVEVPFATTFRDFYIDFVNDLNPGGGWEAFTPSSQRVLQLIRDNITMIPDGEPQPSSVSAPSSSEGVNVKIKTGVFRGVTTADKVDKFLGIPFAQPPTGNLRFKAPVSITKASNTVRDASQFGNACPQPASSSLGAPIAEDCLFLNIWRPTGISSNAKLPVLFWIHGGAFTVGASSDPSTDPTELIQRSVAIGKPIMFVSTNYRVNTFGFLASASVPGADLNAGLQDQRMALEFLQDNIAAFGGDPEKVTIWGQSAGAGSVEAHFLFPSDKRLFRAGIADSSTGPFKNSPDVSTFDKPGKPFSRLLAATGCSAGRNAVSCLQGVPFDTLMDISNTMIDATLNQQLWQPSVGPPGSFVPERASDRIRSGNFLRLPFIGGTNINEGTTFSTTLLGLGLKGQAQETAFTNFIGHLVIDNSTLTSDVINQFHKFFPSNDPSLGAPFSTGDSLFDRAEAWYTDQMFLSPRRFWFQHASSEMPMFAYYFKEFIPGNNITLGVAHASELKLIFGPIPPVAAVEIPFSTTFRDFYINFINDLSPGGGWEAFTPSSPRLLQLIRNNITMIPDDIDVAQVAFSNSEEVLNEFKK</sequence>
<dbReference type="AlphaFoldDB" id="A0A409W0C3"/>
<evidence type="ECO:0000313" key="6">
    <source>
        <dbReference type="Proteomes" id="UP000284706"/>
    </source>
</evidence>
<accession>A0A409W0C3</accession>
<evidence type="ECO:0000256" key="3">
    <source>
        <dbReference type="SAM" id="SignalP"/>
    </source>
</evidence>
<evidence type="ECO:0000259" key="4">
    <source>
        <dbReference type="Pfam" id="PF00135"/>
    </source>
</evidence>
<dbReference type="InterPro" id="IPR029058">
    <property type="entry name" value="AB_hydrolase_fold"/>
</dbReference>
<dbReference type="PROSITE" id="PS00122">
    <property type="entry name" value="CARBOXYLESTERASE_B_1"/>
    <property type="match status" value="2"/>
</dbReference>
<dbReference type="PROSITE" id="PS00941">
    <property type="entry name" value="CARBOXYLESTERASE_B_2"/>
    <property type="match status" value="1"/>
</dbReference>
<dbReference type="SUPFAM" id="SSF53474">
    <property type="entry name" value="alpha/beta-Hydrolases"/>
    <property type="match status" value="2"/>
</dbReference>
<reference evidence="5 6" key="1">
    <citation type="journal article" date="2018" name="Evol. Lett.">
        <title>Horizontal gene cluster transfer increased hallucinogenic mushroom diversity.</title>
        <authorList>
            <person name="Reynolds H.T."/>
            <person name="Vijayakumar V."/>
            <person name="Gluck-Thaler E."/>
            <person name="Korotkin H.B."/>
            <person name="Matheny P.B."/>
            <person name="Slot J.C."/>
        </authorList>
    </citation>
    <scope>NUCLEOTIDE SEQUENCE [LARGE SCALE GENOMIC DNA]</scope>
    <source>
        <strain evidence="5 6">SRW20</strain>
    </source>
</reference>
<feature type="domain" description="Carboxylesterase type B" evidence="4">
    <location>
        <begin position="572"/>
        <end position="1061"/>
    </location>
</feature>
<dbReference type="Proteomes" id="UP000284706">
    <property type="component" value="Unassembled WGS sequence"/>
</dbReference>
<comment type="caution">
    <text evidence="5">The sequence shown here is derived from an EMBL/GenBank/DDBJ whole genome shotgun (WGS) entry which is preliminary data.</text>
</comment>